<reference evidence="2" key="1">
    <citation type="journal article" date="2014" name="Front. Microbiol.">
        <title>High frequency of phylogenetically diverse reductive dehalogenase-homologous genes in deep subseafloor sedimentary metagenomes.</title>
        <authorList>
            <person name="Kawai M."/>
            <person name="Futagami T."/>
            <person name="Toyoda A."/>
            <person name="Takaki Y."/>
            <person name="Nishi S."/>
            <person name="Hori S."/>
            <person name="Arai W."/>
            <person name="Tsubouchi T."/>
            <person name="Morono Y."/>
            <person name="Uchiyama I."/>
            <person name="Ito T."/>
            <person name="Fujiyama A."/>
            <person name="Inagaki F."/>
            <person name="Takami H."/>
        </authorList>
    </citation>
    <scope>NUCLEOTIDE SEQUENCE</scope>
    <source>
        <strain evidence="2">Expedition CK06-06</strain>
    </source>
</reference>
<feature type="coiled-coil region" evidence="1">
    <location>
        <begin position="30"/>
        <end position="57"/>
    </location>
</feature>
<feature type="non-terminal residue" evidence="2">
    <location>
        <position position="1"/>
    </location>
</feature>
<dbReference type="EMBL" id="BARV01036535">
    <property type="protein sequence ID" value="GAI54956.1"/>
    <property type="molecule type" value="Genomic_DNA"/>
</dbReference>
<proteinExistence type="predicted"/>
<accession>X1QJJ7</accession>
<sequence>IRPYALLRTDEAGEELASLLSELLFDTRRRNVLLIKLNELQKEMSKLSLEVSLTRAEEMLRSIVLGARKPPTVQEITAKVGDEFQSLKHVSHAYVVLNSLAGKGVLGKFKFRYNYHFTCPKEAVNEQIKRRNESPQECSPAEIAKETGMPLAVVMDAIEELLA</sequence>
<gene>
    <name evidence="2" type="ORF">S06H3_56757</name>
</gene>
<evidence type="ECO:0000313" key="2">
    <source>
        <dbReference type="EMBL" id="GAI54956.1"/>
    </source>
</evidence>
<keyword evidence="1" id="KW-0175">Coiled coil</keyword>
<dbReference type="AlphaFoldDB" id="X1QJJ7"/>
<organism evidence="2">
    <name type="scientific">marine sediment metagenome</name>
    <dbReference type="NCBI Taxonomy" id="412755"/>
    <lineage>
        <taxon>unclassified sequences</taxon>
        <taxon>metagenomes</taxon>
        <taxon>ecological metagenomes</taxon>
    </lineage>
</organism>
<comment type="caution">
    <text evidence="2">The sequence shown here is derived from an EMBL/GenBank/DDBJ whole genome shotgun (WGS) entry which is preliminary data.</text>
</comment>
<name>X1QJJ7_9ZZZZ</name>
<protein>
    <submittedName>
        <fullName evidence="2">Uncharacterized protein</fullName>
    </submittedName>
</protein>
<evidence type="ECO:0000256" key="1">
    <source>
        <dbReference type="SAM" id="Coils"/>
    </source>
</evidence>